<gene>
    <name evidence="4" type="ORF">CLV30_114108</name>
</gene>
<dbReference type="Proteomes" id="UP000243528">
    <property type="component" value="Unassembled WGS sequence"/>
</dbReference>
<feature type="region of interest" description="Disordered" evidence="2">
    <location>
        <begin position="1"/>
        <end position="93"/>
    </location>
</feature>
<proteinExistence type="inferred from homology"/>
<feature type="compositionally biased region" description="Basic and acidic residues" evidence="2">
    <location>
        <begin position="75"/>
        <end position="93"/>
    </location>
</feature>
<dbReference type="PANTHER" id="PTHR30486">
    <property type="entry name" value="TWITCHING MOTILITY PROTEIN PILT"/>
    <property type="match status" value="1"/>
</dbReference>
<comment type="caution">
    <text evidence="4">The sequence shown here is derived from an EMBL/GenBank/DDBJ whole genome shotgun (WGS) entry which is preliminary data.</text>
</comment>
<protein>
    <submittedName>
        <fullName evidence="4">Flp pilus assembly CpaF family ATPase</fullName>
    </submittedName>
</protein>
<dbReference type="InterPro" id="IPR050921">
    <property type="entry name" value="T4SS_GSP_E_ATPase"/>
</dbReference>
<feature type="compositionally biased region" description="Polar residues" evidence="2">
    <location>
        <begin position="55"/>
        <end position="67"/>
    </location>
</feature>
<dbReference type="EMBL" id="PYGE01000014">
    <property type="protein sequence ID" value="PSL01378.1"/>
    <property type="molecule type" value="Genomic_DNA"/>
</dbReference>
<keyword evidence="5" id="KW-1185">Reference proteome</keyword>
<comment type="similarity">
    <text evidence="1">Belongs to the GSP E family.</text>
</comment>
<dbReference type="Gene3D" id="3.30.450.380">
    <property type="match status" value="1"/>
</dbReference>
<dbReference type="AlphaFoldDB" id="A0A2P8DVW4"/>
<evidence type="ECO:0000313" key="4">
    <source>
        <dbReference type="EMBL" id="PSL01378.1"/>
    </source>
</evidence>
<organism evidence="4 5">
    <name type="scientific">Haloactinopolyspora alba</name>
    <dbReference type="NCBI Taxonomy" id="648780"/>
    <lineage>
        <taxon>Bacteria</taxon>
        <taxon>Bacillati</taxon>
        <taxon>Actinomycetota</taxon>
        <taxon>Actinomycetes</taxon>
        <taxon>Jiangellales</taxon>
        <taxon>Jiangellaceae</taxon>
        <taxon>Haloactinopolyspora</taxon>
    </lineage>
</organism>
<evidence type="ECO:0000256" key="1">
    <source>
        <dbReference type="ARBA" id="ARBA00006611"/>
    </source>
</evidence>
<feature type="domain" description="Bacterial type II secretion system protein E" evidence="3">
    <location>
        <begin position="217"/>
        <end position="464"/>
    </location>
</feature>
<dbReference type="PANTHER" id="PTHR30486:SF6">
    <property type="entry name" value="TYPE IV PILUS RETRACTATION ATPASE PILT"/>
    <property type="match status" value="1"/>
</dbReference>
<dbReference type="RefSeq" id="WP_106538614.1">
    <property type="nucleotide sequence ID" value="NZ_ML142899.1"/>
</dbReference>
<dbReference type="InterPro" id="IPR027417">
    <property type="entry name" value="P-loop_NTPase"/>
</dbReference>
<dbReference type="Gene3D" id="3.40.50.300">
    <property type="entry name" value="P-loop containing nucleotide triphosphate hydrolases"/>
    <property type="match status" value="1"/>
</dbReference>
<dbReference type="GO" id="GO:0016887">
    <property type="term" value="F:ATP hydrolysis activity"/>
    <property type="evidence" value="ECO:0007669"/>
    <property type="project" value="InterPro"/>
</dbReference>
<evidence type="ECO:0000256" key="2">
    <source>
        <dbReference type="SAM" id="MobiDB-lite"/>
    </source>
</evidence>
<feature type="compositionally biased region" description="Basic and acidic residues" evidence="2">
    <location>
        <begin position="35"/>
        <end position="46"/>
    </location>
</feature>
<dbReference type="InterPro" id="IPR001482">
    <property type="entry name" value="T2SS/T4SS_dom"/>
</dbReference>
<evidence type="ECO:0000313" key="5">
    <source>
        <dbReference type="Proteomes" id="UP000243528"/>
    </source>
</evidence>
<dbReference type="Pfam" id="PF00437">
    <property type="entry name" value="T2SSE"/>
    <property type="match status" value="1"/>
</dbReference>
<dbReference type="CDD" id="cd01130">
    <property type="entry name" value="VirB11-like_ATPase"/>
    <property type="match status" value="1"/>
</dbReference>
<sequence length="536" mass="58194">MADPDNAASNLENLPLFADSGSPDIGEWGDGRTFGSERDGATDLRRSLQARLASAGSNGHGQPTATGPNGRHASGHADADDEPGLRARDITGHGDIGRGENIDWALVRAYREQAADQLAHALRDREGLDEAGRRELGRSIVVELLADHAEHALTKGLPIITQDEQIQLAEAIMAALFGLGRLQPLVDDPDIENIEINGHDNVHLIYDDGRIEEGPPVADSDEELIETLSFLASRTSSNERPFSPTNPRLHLRLRDGSRLAATAWITPRPVAVIRKHRLTDIGIRELVDLDMLSPAAAAFLAAAVRARKSIVVSGAQGAGKTTLVRALTNELDPLERIGTIETEYELHLHDMPDRHRRIVAWESRPGSGERGPDGRAVGEITLDDLVYDSLRMNLSRLIVGEVRGREVLPMFKAMQSGAGSLSTTHAHSARAAIERIVTCAMEAGQHVTESFAYRQIAEHIDLVVQIELRDESNAGGKRWRYLTEIVAVEPGEHGMPAVTDVFRPGPAGTAVPGTPPIWLADLERVGFDPRLLDQEG</sequence>
<name>A0A2P8DVW4_9ACTN</name>
<dbReference type="OrthoDB" id="9810761at2"/>
<reference evidence="4 5" key="1">
    <citation type="submission" date="2018-03" db="EMBL/GenBank/DDBJ databases">
        <title>Genomic Encyclopedia of Archaeal and Bacterial Type Strains, Phase II (KMG-II): from individual species to whole genera.</title>
        <authorList>
            <person name="Goeker M."/>
        </authorList>
    </citation>
    <scope>NUCLEOTIDE SEQUENCE [LARGE SCALE GENOMIC DNA]</scope>
    <source>
        <strain evidence="4 5">DSM 45211</strain>
    </source>
</reference>
<accession>A0A2P8DVW4</accession>
<dbReference type="SUPFAM" id="SSF52540">
    <property type="entry name" value="P-loop containing nucleoside triphosphate hydrolases"/>
    <property type="match status" value="1"/>
</dbReference>
<evidence type="ECO:0000259" key="3">
    <source>
        <dbReference type="Pfam" id="PF00437"/>
    </source>
</evidence>